<sequence>MLSLPRGDLGRTGVYPVSGLAEPSGVRWRTADRRGYGLLKTVPAVADGLVVLSLGFVEHRTRGGVLALDLASGAEVWRVEGERGSRCVLADQSASSGGRAGRARRGIARADEWLVTDACHAAVADQTAWLPRHREHGADRDHREDRFHGEFPWTSTEIVGHDLRTGQLRHTYVPDPGRYRIGNSPVVVAAGRVYAVLVDFGWPAWNIASRVDSPRPELHVLDAATGELVWQRELGLLPIGSLVLAGGLLYLAAADGEVHALDADSGELRWRAHVGAELGAHVDREYDVGADAPDPYAVVPDFLVPGDGVLYAQTRTGVLALG</sequence>
<dbReference type="PANTHER" id="PTHR34512:SF30">
    <property type="entry name" value="OUTER MEMBRANE PROTEIN ASSEMBLY FACTOR BAMB"/>
    <property type="match status" value="1"/>
</dbReference>
<dbReference type="SUPFAM" id="SSF50998">
    <property type="entry name" value="Quinoprotein alcohol dehydrogenase-like"/>
    <property type="match status" value="2"/>
</dbReference>
<protein>
    <submittedName>
        <fullName evidence="2">PQQ-like domain-containing protein</fullName>
    </submittedName>
</protein>
<dbReference type="InterPro" id="IPR018391">
    <property type="entry name" value="PQQ_b-propeller_rpt"/>
</dbReference>
<evidence type="ECO:0000259" key="1">
    <source>
        <dbReference type="Pfam" id="PF13360"/>
    </source>
</evidence>
<dbReference type="InterPro" id="IPR011047">
    <property type="entry name" value="Quinoprotein_ADH-like_sf"/>
</dbReference>
<dbReference type="PANTHER" id="PTHR34512">
    <property type="entry name" value="CELL SURFACE PROTEIN"/>
    <property type="match status" value="1"/>
</dbReference>
<keyword evidence="3" id="KW-1185">Reference proteome</keyword>
<accession>A0AAE3GBN6</accession>
<dbReference type="InterPro" id="IPR015943">
    <property type="entry name" value="WD40/YVTN_repeat-like_dom_sf"/>
</dbReference>
<dbReference type="EMBL" id="JAMTCK010000003">
    <property type="protein sequence ID" value="MCP2164445.1"/>
    <property type="molecule type" value="Genomic_DNA"/>
</dbReference>
<feature type="domain" description="Pyrrolo-quinoline quinone repeat" evidence="1">
    <location>
        <begin position="213"/>
        <end position="276"/>
    </location>
</feature>
<dbReference type="AlphaFoldDB" id="A0AAE3GBN6"/>
<organism evidence="2 3">
    <name type="scientific">Goodfellowiella coeruleoviolacea</name>
    <dbReference type="NCBI Taxonomy" id="334858"/>
    <lineage>
        <taxon>Bacteria</taxon>
        <taxon>Bacillati</taxon>
        <taxon>Actinomycetota</taxon>
        <taxon>Actinomycetes</taxon>
        <taxon>Pseudonocardiales</taxon>
        <taxon>Pseudonocardiaceae</taxon>
        <taxon>Goodfellowiella</taxon>
    </lineage>
</organism>
<dbReference type="Proteomes" id="UP001206128">
    <property type="component" value="Unassembled WGS sequence"/>
</dbReference>
<evidence type="ECO:0000313" key="2">
    <source>
        <dbReference type="EMBL" id="MCP2164445.1"/>
    </source>
</evidence>
<evidence type="ECO:0000313" key="3">
    <source>
        <dbReference type="Proteomes" id="UP001206128"/>
    </source>
</evidence>
<name>A0AAE3GBN6_9PSEU</name>
<dbReference type="SMART" id="SM00564">
    <property type="entry name" value="PQQ"/>
    <property type="match status" value="3"/>
</dbReference>
<gene>
    <name evidence="2" type="ORF">LX83_001285</name>
</gene>
<dbReference type="InterPro" id="IPR002372">
    <property type="entry name" value="PQQ_rpt_dom"/>
</dbReference>
<proteinExistence type="predicted"/>
<dbReference type="Gene3D" id="2.130.10.10">
    <property type="entry name" value="YVTN repeat-like/Quinoprotein amine dehydrogenase"/>
    <property type="match status" value="1"/>
</dbReference>
<reference evidence="2" key="1">
    <citation type="submission" date="2022-06" db="EMBL/GenBank/DDBJ databases">
        <title>Genomic Encyclopedia of Archaeal and Bacterial Type Strains, Phase II (KMG-II): from individual species to whole genera.</title>
        <authorList>
            <person name="Goeker M."/>
        </authorList>
    </citation>
    <scope>NUCLEOTIDE SEQUENCE</scope>
    <source>
        <strain evidence="2">DSM 43935</strain>
    </source>
</reference>
<comment type="caution">
    <text evidence="2">The sequence shown here is derived from an EMBL/GenBank/DDBJ whole genome shotgun (WGS) entry which is preliminary data.</text>
</comment>
<dbReference type="Pfam" id="PF13360">
    <property type="entry name" value="PQQ_2"/>
    <property type="match status" value="1"/>
</dbReference>